<dbReference type="EMBL" id="JAKOGI010000190">
    <property type="protein sequence ID" value="KAJ8440434.1"/>
    <property type="molecule type" value="Genomic_DNA"/>
</dbReference>
<evidence type="ECO:0000256" key="1">
    <source>
        <dbReference type="ARBA" id="ARBA00022605"/>
    </source>
</evidence>
<dbReference type="SUPFAM" id="SSF56796">
    <property type="entry name" value="Dehydroquinate synthase-like"/>
    <property type="match status" value="1"/>
</dbReference>
<dbReference type="GO" id="GO:0009073">
    <property type="term" value="P:aromatic amino acid family biosynthetic process"/>
    <property type="evidence" value="ECO:0007669"/>
    <property type="project" value="UniProtKB-KW"/>
</dbReference>
<evidence type="ECO:0000256" key="3">
    <source>
        <dbReference type="ARBA" id="ARBA00023141"/>
    </source>
</evidence>
<name>A0A9Q1KBH8_9CARY</name>
<evidence type="ECO:0000256" key="5">
    <source>
        <dbReference type="SAM" id="MobiDB-lite"/>
    </source>
</evidence>
<keyword evidence="8" id="KW-1185">Reference proteome</keyword>
<feature type="region of interest" description="Disordered" evidence="5">
    <location>
        <begin position="1"/>
        <end position="22"/>
    </location>
</feature>
<dbReference type="Gene3D" id="3.40.50.1970">
    <property type="match status" value="2"/>
</dbReference>
<comment type="caution">
    <text evidence="7">The sequence shown here is derived from an EMBL/GenBank/DDBJ whole genome shotgun (WGS) entry which is preliminary data.</text>
</comment>
<dbReference type="PANTHER" id="PTHR43622:SF7">
    <property type="entry name" value="3-DEHYDROQUINATE SYNTHASE, CHLOROPLASTIC"/>
    <property type="match status" value="1"/>
</dbReference>
<evidence type="ECO:0000256" key="4">
    <source>
        <dbReference type="ARBA" id="ARBA00023239"/>
    </source>
</evidence>
<feature type="domain" description="3-dehydroquinate synthase N-terminal" evidence="6">
    <location>
        <begin position="115"/>
        <end position="200"/>
    </location>
</feature>
<evidence type="ECO:0000313" key="7">
    <source>
        <dbReference type="EMBL" id="KAJ8440434.1"/>
    </source>
</evidence>
<dbReference type="GO" id="GO:0003856">
    <property type="term" value="F:3-dehydroquinate synthase activity"/>
    <property type="evidence" value="ECO:0007669"/>
    <property type="project" value="TreeGrafter"/>
</dbReference>
<dbReference type="InterPro" id="IPR050071">
    <property type="entry name" value="Dehydroquinate_synthase"/>
</dbReference>
<evidence type="ECO:0000259" key="6">
    <source>
        <dbReference type="Pfam" id="PF01761"/>
    </source>
</evidence>
<keyword evidence="1" id="KW-0028">Amino-acid biosynthesis</keyword>
<reference evidence="7" key="1">
    <citation type="submission" date="2022-04" db="EMBL/GenBank/DDBJ databases">
        <title>Carnegiea gigantea Genome sequencing and assembly v2.</title>
        <authorList>
            <person name="Copetti D."/>
            <person name="Sanderson M.J."/>
            <person name="Burquez A."/>
            <person name="Wojciechowski M.F."/>
        </authorList>
    </citation>
    <scope>NUCLEOTIDE SEQUENCE</scope>
    <source>
        <strain evidence="7">SGP5-SGP5p</strain>
        <tissue evidence="7">Aerial part</tissue>
    </source>
</reference>
<accession>A0A9Q1KBH8</accession>
<evidence type="ECO:0000256" key="2">
    <source>
        <dbReference type="ARBA" id="ARBA00023027"/>
    </source>
</evidence>
<protein>
    <recommendedName>
        <fullName evidence="6">3-dehydroquinate synthase N-terminal domain-containing protein</fullName>
    </recommendedName>
</protein>
<dbReference type="PANTHER" id="PTHR43622">
    <property type="entry name" value="3-DEHYDROQUINATE SYNTHASE"/>
    <property type="match status" value="1"/>
</dbReference>
<dbReference type="Pfam" id="PF01761">
    <property type="entry name" value="DHQ_synthase"/>
    <property type="match status" value="1"/>
</dbReference>
<proteinExistence type="predicted"/>
<organism evidence="7 8">
    <name type="scientific">Carnegiea gigantea</name>
    <dbReference type="NCBI Taxonomy" id="171969"/>
    <lineage>
        <taxon>Eukaryota</taxon>
        <taxon>Viridiplantae</taxon>
        <taxon>Streptophyta</taxon>
        <taxon>Embryophyta</taxon>
        <taxon>Tracheophyta</taxon>
        <taxon>Spermatophyta</taxon>
        <taxon>Magnoliopsida</taxon>
        <taxon>eudicotyledons</taxon>
        <taxon>Gunneridae</taxon>
        <taxon>Pentapetalae</taxon>
        <taxon>Caryophyllales</taxon>
        <taxon>Cactineae</taxon>
        <taxon>Cactaceae</taxon>
        <taxon>Cactoideae</taxon>
        <taxon>Echinocereeae</taxon>
        <taxon>Carnegiea</taxon>
    </lineage>
</organism>
<dbReference type="Proteomes" id="UP001153076">
    <property type="component" value="Unassembled WGS sequence"/>
</dbReference>
<sequence>MAIRMSSTQAESPTTTSSNIKTESSSRILSTIVEVDLVIRHVHGKSILAISNTTVAPLYLAKVVDALTRDNPRVKVQIVILSDGEQHKNMASAFDSEKFILCYKHCLLAFDYMGETLMKVFNKAIELRLDRLTTLVTSGSGVIGDIGCFPLWSKFHANSIYFYGVDSFVRGNTGINHPLGKNLIGVYYHPRALLGSGFTLSSFHPCVLLCFSSPLIQAFPIGFQRILAAGDKDSIRFNF</sequence>
<keyword evidence="3" id="KW-0057">Aromatic amino acid biosynthesis</keyword>
<keyword evidence="4" id="KW-0456">Lyase</keyword>
<dbReference type="OrthoDB" id="197068at2759"/>
<gene>
    <name evidence="7" type="ORF">Cgig2_006487</name>
</gene>
<dbReference type="AlphaFoldDB" id="A0A9Q1KBH8"/>
<keyword evidence="2" id="KW-0520">NAD</keyword>
<evidence type="ECO:0000313" key="8">
    <source>
        <dbReference type="Proteomes" id="UP001153076"/>
    </source>
</evidence>
<dbReference type="InterPro" id="IPR030960">
    <property type="entry name" value="DHQS/DOIS_N"/>
</dbReference>
<dbReference type="GO" id="GO:0008652">
    <property type="term" value="P:amino acid biosynthetic process"/>
    <property type="evidence" value="ECO:0007669"/>
    <property type="project" value="UniProtKB-KW"/>
</dbReference>